<dbReference type="Pfam" id="PF03109">
    <property type="entry name" value="ABC1"/>
    <property type="match status" value="1"/>
</dbReference>
<dbReference type="InterPro" id="IPR004147">
    <property type="entry name" value="ABC1_dom"/>
</dbReference>
<keyword evidence="4" id="KW-0418">Kinase</keyword>
<dbReference type="GO" id="GO:0016301">
    <property type="term" value="F:kinase activity"/>
    <property type="evidence" value="ECO:0007669"/>
    <property type="project" value="UniProtKB-KW"/>
</dbReference>
<dbReference type="CDD" id="cd05121">
    <property type="entry name" value="ABC1_ADCK3-like"/>
    <property type="match status" value="1"/>
</dbReference>
<dbReference type="EMBL" id="PJAI02000001">
    <property type="protein sequence ID" value="TYK67066.1"/>
    <property type="molecule type" value="Genomic_DNA"/>
</dbReference>
<feature type="domain" description="ABC1 atypical kinase-like" evidence="3">
    <location>
        <begin position="96"/>
        <end position="339"/>
    </location>
</feature>
<keyword evidence="4" id="KW-0808">Transferase</keyword>
<dbReference type="InterPro" id="IPR011009">
    <property type="entry name" value="Kinase-like_dom_sf"/>
</dbReference>
<comment type="caution">
    <text evidence="4">The sequence shown here is derived from an EMBL/GenBank/DDBJ whole genome shotgun (WGS) entry which is preliminary data.</text>
</comment>
<dbReference type="PANTHER" id="PTHR10566">
    <property type="entry name" value="CHAPERONE-ACTIVITY OF BC1 COMPLEX CABC1 -RELATED"/>
    <property type="match status" value="1"/>
</dbReference>
<keyword evidence="2" id="KW-0472">Membrane</keyword>
<comment type="similarity">
    <text evidence="1">Belongs to the protein kinase superfamily. ADCK protein kinase family.</text>
</comment>
<protein>
    <submittedName>
        <fullName evidence="4">AarF/ABC1/UbiB kinase family protein</fullName>
    </submittedName>
</protein>
<sequence>MNLHKFSQFKNNTSRFHTIISTLTKYGLANWIQAEDPNFLKNLVTNAQGDSLAGLPFEERCRMALTELGTTFIKLGQILSTRADLIGPELATELTKLQSDTPIDSPKQVTAMIESELGLAMDELFSGFDFTPIGSASIGQVHKAKLHDGTDVVVKVQHSDIEDKILADIEILALLATLAEKYDKELRLFQPKSLIEDFSESLLKELDYGKELRNMTLFSQFFSNNDDVVIPTAYPDVSSKRVLTMQCLDGFSIAEVDKLKANGVNTKKVASLGVNIYLDMVFKYHIFHADPHPGNIWVLPGDRIGLLDFGMIGRIDDSLQESIELMLLAASEKNSTDFTKQILKICTLPEDFDQNKLQRDVDEFLHEYLGQPLASLNISEILNTMNNIIRHHRLLMPSGISMLIRVLVMLEGSSQRLDREFSVNDAIEPYTQKMKMARFSPRRFSKKLGRSYFVWERLLTTLPDDVETLISKMRSGSFDVNLKHRHLDAVINRLVYGILSGAIFLGGSMMLSSAVRPLFHGTSIIGAVVTGVGSILCYRLLNAIRTSGSLTNEGD</sequence>
<organism evidence="4 5">
    <name type="scientific">Colwellia echini</name>
    <dbReference type="NCBI Taxonomy" id="1982103"/>
    <lineage>
        <taxon>Bacteria</taxon>
        <taxon>Pseudomonadati</taxon>
        <taxon>Pseudomonadota</taxon>
        <taxon>Gammaproteobacteria</taxon>
        <taxon>Alteromonadales</taxon>
        <taxon>Colwelliaceae</taxon>
        <taxon>Colwellia</taxon>
    </lineage>
</organism>
<reference evidence="4 5" key="1">
    <citation type="submission" date="2019-08" db="EMBL/GenBank/DDBJ databases">
        <title>Microbe sample from Colwellia echini.</title>
        <authorList>
            <person name="Christiansen L."/>
            <person name="Pathiraja D."/>
            <person name="Schultz-Johansen M."/>
            <person name="Choi I.-G."/>
            <person name="Stougaard P."/>
        </authorList>
    </citation>
    <scope>NUCLEOTIDE SEQUENCE [LARGE SCALE GENOMIC DNA]</scope>
    <source>
        <strain evidence="4 5">A3</strain>
    </source>
</reference>
<dbReference type="Proteomes" id="UP000815846">
    <property type="component" value="Unassembled WGS sequence"/>
</dbReference>
<keyword evidence="2" id="KW-0812">Transmembrane</keyword>
<dbReference type="InterPro" id="IPR050154">
    <property type="entry name" value="UbiB_kinase"/>
</dbReference>
<dbReference type="RefSeq" id="WP_101343216.1">
    <property type="nucleotide sequence ID" value="NZ_PJAI02000001.1"/>
</dbReference>
<name>A0ABY3N0P0_9GAMM</name>
<evidence type="ECO:0000256" key="1">
    <source>
        <dbReference type="ARBA" id="ARBA00009670"/>
    </source>
</evidence>
<keyword evidence="2" id="KW-1133">Transmembrane helix</keyword>
<dbReference type="SUPFAM" id="SSF56112">
    <property type="entry name" value="Protein kinase-like (PK-like)"/>
    <property type="match status" value="1"/>
</dbReference>
<gene>
    <name evidence="4" type="ORF">CWS31_000555</name>
</gene>
<proteinExistence type="inferred from homology"/>
<accession>A0ABY3N0P0</accession>
<feature type="transmembrane region" description="Helical" evidence="2">
    <location>
        <begin position="518"/>
        <end position="541"/>
    </location>
</feature>
<evidence type="ECO:0000313" key="4">
    <source>
        <dbReference type="EMBL" id="TYK67066.1"/>
    </source>
</evidence>
<evidence type="ECO:0000313" key="5">
    <source>
        <dbReference type="Proteomes" id="UP000815846"/>
    </source>
</evidence>
<evidence type="ECO:0000256" key="2">
    <source>
        <dbReference type="SAM" id="Phobius"/>
    </source>
</evidence>
<dbReference type="PANTHER" id="PTHR10566:SF113">
    <property type="entry name" value="PROTEIN ACTIVITY OF BC1 COMPLEX KINASE 7, CHLOROPLASTIC"/>
    <property type="match status" value="1"/>
</dbReference>
<evidence type="ECO:0000259" key="3">
    <source>
        <dbReference type="Pfam" id="PF03109"/>
    </source>
</evidence>
<keyword evidence="5" id="KW-1185">Reference proteome</keyword>